<name>A0A4S3TPN3_9EURY</name>
<evidence type="ECO:0000313" key="3">
    <source>
        <dbReference type="Proteomes" id="UP000318864"/>
    </source>
</evidence>
<protein>
    <submittedName>
        <fullName evidence="2">CoA transferase</fullName>
    </submittedName>
</protein>
<proteinExistence type="predicted"/>
<evidence type="ECO:0000313" key="2">
    <source>
        <dbReference type="EMBL" id="THE66329.1"/>
    </source>
</evidence>
<dbReference type="InterPro" id="IPR050483">
    <property type="entry name" value="CoA-transferase_III_domain"/>
</dbReference>
<dbReference type="Proteomes" id="UP000318864">
    <property type="component" value="Unassembled WGS sequence"/>
</dbReference>
<dbReference type="OrthoDB" id="28444at2157"/>
<dbReference type="PANTHER" id="PTHR48207">
    <property type="entry name" value="SUCCINATE--HYDROXYMETHYLGLUTARATE COA-TRANSFERASE"/>
    <property type="match status" value="1"/>
</dbReference>
<dbReference type="RefSeq" id="WP_141463310.1">
    <property type="nucleotide sequence ID" value="NZ_RBZW01000011.1"/>
</dbReference>
<keyword evidence="1 2" id="KW-0808">Transferase</keyword>
<dbReference type="InterPro" id="IPR003673">
    <property type="entry name" value="CoA-Trfase_fam_III"/>
</dbReference>
<dbReference type="SUPFAM" id="SSF89796">
    <property type="entry name" value="CoA-transferase family III (CaiB/BaiF)"/>
    <property type="match status" value="1"/>
</dbReference>
<organism evidence="2 3">
    <name type="scientific">Salinadaptatus halalkaliphilus</name>
    <dbReference type="NCBI Taxonomy" id="2419781"/>
    <lineage>
        <taxon>Archaea</taxon>
        <taxon>Methanobacteriati</taxon>
        <taxon>Methanobacteriota</taxon>
        <taxon>Stenosarchaea group</taxon>
        <taxon>Halobacteria</taxon>
        <taxon>Halobacteriales</taxon>
        <taxon>Natrialbaceae</taxon>
        <taxon>Salinadaptatus</taxon>
    </lineage>
</organism>
<dbReference type="GO" id="GO:0008410">
    <property type="term" value="F:CoA-transferase activity"/>
    <property type="evidence" value="ECO:0007669"/>
    <property type="project" value="TreeGrafter"/>
</dbReference>
<dbReference type="PANTHER" id="PTHR48207:SF3">
    <property type="entry name" value="SUCCINATE--HYDROXYMETHYLGLUTARATE COA-TRANSFERASE"/>
    <property type="match status" value="1"/>
</dbReference>
<dbReference type="Pfam" id="PF02515">
    <property type="entry name" value="CoA_transf_3"/>
    <property type="match status" value="1"/>
</dbReference>
<evidence type="ECO:0000256" key="1">
    <source>
        <dbReference type="ARBA" id="ARBA00022679"/>
    </source>
</evidence>
<dbReference type="AlphaFoldDB" id="A0A4S3TPN3"/>
<gene>
    <name evidence="2" type="ORF">D8Y22_03395</name>
</gene>
<dbReference type="InterPro" id="IPR044855">
    <property type="entry name" value="CoA-Trfase_III_dom3_sf"/>
</dbReference>
<dbReference type="Gene3D" id="3.40.50.10540">
    <property type="entry name" value="Crotonobetainyl-coa:carnitine coa-transferase, domain 1"/>
    <property type="match status" value="1"/>
</dbReference>
<dbReference type="Gene3D" id="3.30.1540.10">
    <property type="entry name" value="formyl-coa transferase, domain 3"/>
    <property type="match status" value="1"/>
</dbReference>
<keyword evidence="3" id="KW-1185">Reference proteome</keyword>
<dbReference type="EMBL" id="RBZW01000011">
    <property type="protein sequence ID" value="THE66329.1"/>
    <property type="molecule type" value="Genomic_DNA"/>
</dbReference>
<reference evidence="2 3" key="1">
    <citation type="submission" date="2018-10" db="EMBL/GenBank/DDBJ databases">
        <title>Natronolimnobius sp. XQ-INN 246 isolated from Inner Mongolia Autonomous Region of China.</title>
        <authorList>
            <person name="Xue Q."/>
        </authorList>
    </citation>
    <scope>NUCLEOTIDE SEQUENCE [LARGE SCALE GENOMIC DNA]</scope>
    <source>
        <strain evidence="2 3">XQ-INN 246</strain>
    </source>
</reference>
<comment type="caution">
    <text evidence="2">The sequence shown here is derived from an EMBL/GenBank/DDBJ whole genome shotgun (WGS) entry which is preliminary data.</text>
</comment>
<dbReference type="InterPro" id="IPR023606">
    <property type="entry name" value="CoA-Trfase_III_dom_1_sf"/>
</dbReference>
<accession>A0A4S3TPN3</accession>
<sequence>MPLSGFNVVDCGQAIAGPLCGTYLADLGADVVKIESPDGDVYRANRREKNGTQFNPAFEQYNRSKRSLCLDLKVDEGRALIHDLLKEADVFVQNWPPGVAERLELDYETVSELNEDIVYVHVTGYGETGPMATKPAMDTIVQHVSGLSNLMGYDDDRPPIRSQSSVADYYAACHATISALGALLERERNDSGGQKIDVSLLESLMHNMDGAFGYYHNADELPRHGGRNAFFNDDMLYGAAEASDGWICVALLLYSDRMWEACCELIGREDLLENPKYETDDGRLEDAAELSALFESWLADVPADEAVDRLNEVGIPAAHHNTVEDAANLEHVAEREVFTDLSHPQLGELTVTDTPLSLSETPTRAPEHAPVLGEHNRQILAELGVEDERIDELAAESVLSGEES</sequence>